<sequence>MKQFLLFLTGCSLAVIPASLSAAIITWGTPQAISTATADVETGGTLVYALDASSSGDGSSSVIVTGKDGIEVEFASYSAANADSIPGFSSKFRDDANFGAGSSDYGGVVNDGYFHGSNAIDYDSQAFATDTVVLGGLTIGADYQIQYWAQDANRNPGFLTVLDGAASLQLDTDADNGIDYGQFVIGTFTADATTQSFGVSGTLNGGINYGRAQLNALQLRAIANPFAGWQIEAENYDGQAGTRLEDTSDDGGGQNVAYISNGDWLRFEDVTLGDNALLNFRVARNSGTDDGHIEVRLGSTSGTLIAEIEVPETGGWQEWETLSIPVAPVVGPQDVYLVFVETSTTNNGTLFNLNWWSKTAMVEAEDYDDGQGYRFEDTQDIGGGKNLGWISDGEWMEYTIAPESAGWHRLDFRVAADDSDGFINIVSGGQMLDSLWIDASDGWQSWKTISTWVNFPTAGTQTLRLEFVIPSAAFNLNWFSYESASAPLPLIVGNTPQQKMRYGMDYERLWYWTGGLNGSERNDIARWSAVDTDIDYVRVAINAGYELTEGDFDLSAYTNKIIPMMQEMKEANPNIKFFASPRPLDEAQNNVNWQPYPQWITGSTGNNTDYNLNAANVQKCAEYLERYILLMDSYGFKISFLDVTNEWDTSGRGPGAMSSGDVRDIAEYLEANLDPELMPAIVAASSYSYAQGNSWLNTVNTTRRRNAIDIASCHNTGRDGKAETFADKVASIWSNPGDTVPEIWNTEVHGWKTTSGENETTSFYYYLEAIRAGFGGLNGWLAIGTTSQGHAYILNPNGTPTRNVKYHIFQKLSSTSNYGHALDIVEEPDLFRAPLGANDDDVPRNVAAFIKGNLMTVWVINENAAAVPLEITPAGNTIASSTVRRTRWTDPSDVEGFESLVPVRSSDSFTSVIPGESVCCFEIVLGPESFDYAHIEAEDYSHQWGTILEDHSTYMNVAGINDGNFVRYGGVALAEDSTLAFNVARPGGRPDGFIRIREGSADGAILGEVDIPETGNWQVYESIETKLDNEAGIYNLYLEFVEDGTTGSDFVNFDWFRVQIPETPVGFAGSPMNASQVDLSWDAVPEAIGYTVKRSITAGGPYTVVDDTITGTSFSDTGVSAGTPYHYIVIARFDGFEGDPSTEISVVPSNPIVIEELRMSPIASSGGNLEFSILNSQIGHFYQIQENGGLSESGWQDVEGVYSGNGGVLPFSIPMGGYGSDHFFRVQVWRQ</sequence>
<dbReference type="RefSeq" id="WP_200279394.1">
    <property type="nucleotide sequence ID" value="NZ_JAENII010000008.1"/>
</dbReference>
<organism evidence="5 6">
    <name type="scientific">Haloferula rosea</name>
    <dbReference type="NCBI Taxonomy" id="490093"/>
    <lineage>
        <taxon>Bacteria</taxon>
        <taxon>Pseudomonadati</taxon>
        <taxon>Verrucomicrobiota</taxon>
        <taxon>Verrucomicrobiia</taxon>
        <taxon>Verrucomicrobiales</taxon>
        <taxon>Verrucomicrobiaceae</taxon>
        <taxon>Haloferula</taxon>
    </lineage>
</organism>
<dbReference type="GO" id="GO:0030246">
    <property type="term" value="F:carbohydrate binding"/>
    <property type="evidence" value="ECO:0007669"/>
    <property type="project" value="InterPro"/>
</dbReference>
<dbReference type="SUPFAM" id="SSF49785">
    <property type="entry name" value="Galactose-binding domain-like"/>
    <property type="match status" value="3"/>
</dbReference>
<dbReference type="InterPro" id="IPR005084">
    <property type="entry name" value="CBM6"/>
</dbReference>
<dbReference type="Pfam" id="PF03422">
    <property type="entry name" value="CBM_6"/>
    <property type="match status" value="3"/>
</dbReference>
<dbReference type="PROSITE" id="PS50853">
    <property type="entry name" value="FN3"/>
    <property type="match status" value="1"/>
</dbReference>
<dbReference type="CDD" id="cd04084">
    <property type="entry name" value="CBM6_xylanase-like"/>
    <property type="match status" value="2"/>
</dbReference>
<feature type="domain" description="CBM6" evidence="4">
    <location>
        <begin position="933"/>
        <end position="1059"/>
    </location>
</feature>
<dbReference type="SMART" id="SM00060">
    <property type="entry name" value="FN3"/>
    <property type="match status" value="1"/>
</dbReference>
<dbReference type="InterPro" id="IPR006584">
    <property type="entry name" value="Cellulose-bd_IV"/>
</dbReference>
<dbReference type="InterPro" id="IPR003961">
    <property type="entry name" value="FN3_dom"/>
</dbReference>
<dbReference type="CDD" id="cd00063">
    <property type="entry name" value="FN3"/>
    <property type="match status" value="1"/>
</dbReference>
<feature type="signal peptide" evidence="2">
    <location>
        <begin position="1"/>
        <end position="22"/>
    </location>
</feature>
<evidence type="ECO:0000313" key="5">
    <source>
        <dbReference type="EMBL" id="MBK1827645.1"/>
    </source>
</evidence>
<dbReference type="Gene3D" id="2.60.120.260">
    <property type="entry name" value="Galactose-binding domain-like"/>
    <property type="match status" value="3"/>
</dbReference>
<keyword evidence="6" id="KW-1185">Reference proteome</keyword>
<dbReference type="InterPro" id="IPR036116">
    <property type="entry name" value="FN3_sf"/>
</dbReference>
<evidence type="ECO:0000259" key="3">
    <source>
        <dbReference type="PROSITE" id="PS50853"/>
    </source>
</evidence>
<evidence type="ECO:0000256" key="2">
    <source>
        <dbReference type="SAM" id="SignalP"/>
    </source>
</evidence>
<feature type="domain" description="CBM6" evidence="4">
    <location>
        <begin position="360"/>
        <end position="482"/>
    </location>
</feature>
<dbReference type="SUPFAM" id="SSF51445">
    <property type="entry name" value="(Trans)glycosidases"/>
    <property type="match status" value="1"/>
</dbReference>
<comment type="caution">
    <text evidence="5">The sequence shown here is derived from an EMBL/GenBank/DDBJ whole genome shotgun (WGS) entry which is preliminary data.</text>
</comment>
<dbReference type="CDD" id="cd04080">
    <property type="entry name" value="CBM6_cellulase-like"/>
    <property type="match status" value="1"/>
</dbReference>
<evidence type="ECO:0000256" key="1">
    <source>
        <dbReference type="ARBA" id="ARBA00022729"/>
    </source>
</evidence>
<evidence type="ECO:0000259" key="4">
    <source>
        <dbReference type="PROSITE" id="PS51175"/>
    </source>
</evidence>
<dbReference type="InterPro" id="IPR013783">
    <property type="entry name" value="Ig-like_fold"/>
</dbReference>
<dbReference type="InterPro" id="IPR017853">
    <property type="entry name" value="GH"/>
</dbReference>
<dbReference type="PROSITE" id="PS51175">
    <property type="entry name" value="CBM6"/>
    <property type="match status" value="3"/>
</dbReference>
<gene>
    <name evidence="5" type="ORF">JIN81_11490</name>
</gene>
<dbReference type="SUPFAM" id="SSF49265">
    <property type="entry name" value="Fibronectin type III"/>
    <property type="match status" value="1"/>
</dbReference>
<evidence type="ECO:0000313" key="6">
    <source>
        <dbReference type="Proteomes" id="UP000658278"/>
    </source>
</evidence>
<feature type="domain" description="Fibronectin type-III" evidence="3">
    <location>
        <begin position="1060"/>
        <end position="1152"/>
    </location>
</feature>
<name>A0A934VGJ0_9BACT</name>
<feature type="domain" description="CBM6" evidence="4">
    <location>
        <begin position="229"/>
        <end position="359"/>
    </location>
</feature>
<reference evidence="5" key="1">
    <citation type="submission" date="2021-01" db="EMBL/GenBank/DDBJ databases">
        <title>Modified the classification status of verrucomicrobia.</title>
        <authorList>
            <person name="Feng X."/>
        </authorList>
    </citation>
    <scope>NUCLEOTIDE SEQUENCE</scope>
    <source>
        <strain evidence="5">KCTC 22201</strain>
    </source>
</reference>
<dbReference type="Proteomes" id="UP000658278">
    <property type="component" value="Unassembled WGS sequence"/>
</dbReference>
<dbReference type="Gene3D" id="2.60.40.10">
    <property type="entry name" value="Immunoglobulins"/>
    <property type="match status" value="1"/>
</dbReference>
<dbReference type="InterPro" id="IPR008979">
    <property type="entry name" value="Galactose-bd-like_sf"/>
</dbReference>
<dbReference type="Gene3D" id="3.20.20.80">
    <property type="entry name" value="Glycosidases"/>
    <property type="match status" value="1"/>
</dbReference>
<dbReference type="AlphaFoldDB" id="A0A934VGJ0"/>
<keyword evidence="1 2" id="KW-0732">Signal</keyword>
<proteinExistence type="predicted"/>
<dbReference type="EMBL" id="JAENII010000008">
    <property type="protein sequence ID" value="MBK1827645.1"/>
    <property type="molecule type" value="Genomic_DNA"/>
</dbReference>
<feature type="chain" id="PRO_5037005478" evidence="2">
    <location>
        <begin position="23"/>
        <end position="1231"/>
    </location>
</feature>
<protein>
    <submittedName>
        <fullName evidence="5">Carbohydrate-binding protein</fullName>
    </submittedName>
</protein>
<accession>A0A934VGJ0</accession>
<dbReference type="SMART" id="SM00606">
    <property type="entry name" value="CBD_IV"/>
    <property type="match status" value="3"/>
</dbReference>